<dbReference type="Proteomes" id="UP000297527">
    <property type="component" value="Unassembled WGS sequence"/>
</dbReference>
<dbReference type="EMBL" id="PQXN01000048">
    <property type="protein sequence ID" value="TGO59114.1"/>
    <property type="molecule type" value="Genomic_DNA"/>
</dbReference>
<gene>
    <name evidence="1" type="ORF">BCON_0048g00400</name>
</gene>
<reference evidence="1 2" key="1">
    <citation type="submission" date="2017-12" db="EMBL/GenBank/DDBJ databases">
        <title>Comparative genomics of Botrytis spp.</title>
        <authorList>
            <person name="Valero-Jimenez C.A."/>
            <person name="Tapia P."/>
            <person name="Veloso J."/>
            <person name="Silva-Moreno E."/>
            <person name="Staats M."/>
            <person name="Valdes J.H."/>
            <person name="Van Kan J.A.L."/>
        </authorList>
    </citation>
    <scope>NUCLEOTIDE SEQUENCE [LARGE SCALE GENOMIC DNA]</scope>
    <source>
        <strain evidence="1 2">MUCL11595</strain>
    </source>
</reference>
<evidence type="ECO:0000313" key="2">
    <source>
        <dbReference type="Proteomes" id="UP000297527"/>
    </source>
</evidence>
<evidence type="ECO:0000313" key="1">
    <source>
        <dbReference type="EMBL" id="TGO59114.1"/>
    </source>
</evidence>
<comment type="caution">
    <text evidence="1">The sequence shown here is derived from an EMBL/GenBank/DDBJ whole genome shotgun (WGS) entry which is preliminary data.</text>
</comment>
<sequence length="92" mass="10415">MSNKDKIATPNAYECLDPTTQTQYMILCDSDLGRQVAAFTDRFERNAFIIKNGTKAGQRSDISTPQVRNSNVRWNGREWESTVAEIGEEKQA</sequence>
<dbReference type="OrthoDB" id="3456809at2759"/>
<protein>
    <submittedName>
        <fullName evidence="1">Uncharacterized protein</fullName>
    </submittedName>
</protein>
<organism evidence="1 2">
    <name type="scientific">Botryotinia convoluta</name>
    <dbReference type="NCBI Taxonomy" id="54673"/>
    <lineage>
        <taxon>Eukaryota</taxon>
        <taxon>Fungi</taxon>
        <taxon>Dikarya</taxon>
        <taxon>Ascomycota</taxon>
        <taxon>Pezizomycotina</taxon>
        <taxon>Leotiomycetes</taxon>
        <taxon>Helotiales</taxon>
        <taxon>Sclerotiniaceae</taxon>
        <taxon>Botryotinia</taxon>
    </lineage>
</organism>
<dbReference type="AlphaFoldDB" id="A0A4Z1IF00"/>
<name>A0A4Z1IF00_9HELO</name>
<keyword evidence="2" id="KW-1185">Reference proteome</keyword>
<proteinExistence type="predicted"/>
<accession>A0A4Z1IF00</accession>